<dbReference type="EMBL" id="JAAEAM010000007">
    <property type="protein sequence ID" value="NDV71973.1"/>
    <property type="molecule type" value="Genomic_DNA"/>
</dbReference>
<organism evidence="1">
    <name type="scientific">Burkholderia cenocepacia</name>
    <dbReference type="NCBI Taxonomy" id="95486"/>
    <lineage>
        <taxon>Bacteria</taxon>
        <taxon>Pseudomonadati</taxon>
        <taxon>Pseudomonadota</taxon>
        <taxon>Betaproteobacteria</taxon>
        <taxon>Burkholderiales</taxon>
        <taxon>Burkholderiaceae</taxon>
        <taxon>Burkholderia</taxon>
        <taxon>Burkholderia cepacia complex</taxon>
    </lineage>
</organism>
<name>A0A6B2M9J3_9BURK</name>
<comment type="caution">
    <text evidence="1">The sequence shown here is derived from an EMBL/GenBank/DDBJ whole genome shotgun (WGS) entry which is preliminary data.</text>
</comment>
<evidence type="ECO:0000313" key="1">
    <source>
        <dbReference type="EMBL" id="NDV71973.1"/>
    </source>
</evidence>
<reference evidence="1" key="1">
    <citation type="submission" date="2019-11" db="EMBL/GenBank/DDBJ databases">
        <title>Burkholderia cenocepacia CF.</title>
        <authorList>
            <person name="Vianna E.F."/>
            <person name="Marques E.A."/>
            <person name="Albano R.M."/>
            <person name="Leao R.S."/>
        </authorList>
    </citation>
    <scope>NUCLEOTIDE SEQUENCE</scope>
    <source>
        <strain evidence="1">MS-2140</strain>
    </source>
</reference>
<accession>A0A6B2M9J3</accession>
<sequence length="93" mass="9783">MAPLRDAAHRAMAASGHVLATREQSRCRIGVQRAAPARTAMPHDDSAAAHHICASVHRDGERVARRGDVPDTRCALCGGVPGAIDADMARGLH</sequence>
<proteinExistence type="predicted"/>
<gene>
    <name evidence="1" type="ORF">GFJ35_07725</name>
</gene>
<dbReference type="RefSeq" id="WP_154317702.1">
    <property type="nucleotide sequence ID" value="NZ_CADETX010000002.1"/>
</dbReference>
<dbReference type="AlphaFoldDB" id="A0A6B2M9J3"/>
<protein>
    <submittedName>
        <fullName evidence="1">Uncharacterized protein</fullName>
    </submittedName>
</protein>